<feature type="region of interest" description="Disordered" evidence="8">
    <location>
        <begin position="1"/>
        <end position="23"/>
    </location>
</feature>
<evidence type="ECO:0000313" key="9">
    <source>
        <dbReference type="EMBL" id="EYU45880.1"/>
    </source>
</evidence>
<dbReference type="InterPro" id="IPR039621">
    <property type="entry name" value="BG1-like"/>
</dbReference>
<comment type="similarity">
    <text evidence="3">Belongs to the BIG GRAIN 1 (BG1) plant protein family.</text>
</comment>
<reference evidence="9 10" key="1">
    <citation type="journal article" date="2013" name="Proc. Natl. Acad. Sci. U.S.A.">
        <title>Fine-scale variation in meiotic recombination in Mimulus inferred from population shotgun sequencing.</title>
        <authorList>
            <person name="Hellsten U."/>
            <person name="Wright K.M."/>
            <person name="Jenkins J."/>
            <person name="Shu S."/>
            <person name="Yuan Y."/>
            <person name="Wessler S.R."/>
            <person name="Schmutz J."/>
            <person name="Willis J.H."/>
            <person name="Rokhsar D.S."/>
        </authorList>
    </citation>
    <scope>NUCLEOTIDE SEQUENCE [LARGE SCALE GENOMIC DNA]</scope>
    <source>
        <strain evidence="10">cv. DUN x IM62</strain>
    </source>
</reference>
<feature type="compositionally biased region" description="Low complexity" evidence="8">
    <location>
        <begin position="106"/>
        <end position="116"/>
    </location>
</feature>
<evidence type="ECO:0008006" key="11">
    <source>
        <dbReference type="Google" id="ProtNLM"/>
    </source>
</evidence>
<evidence type="ECO:0000256" key="3">
    <source>
        <dbReference type="ARBA" id="ARBA00010067"/>
    </source>
</evidence>
<evidence type="ECO:0000256" key="5">
    <source>
        <dbReference type="ARBA" id="ARBA00022475"/>
    </source>
</evidence>
<protein>
    <recommendedName>
        <fullName evidence="11">Protein BIG GRAIN 1-like B</fullName>
    </recommendedName>
</protein>
<keyword evidence="6" id="KW-0472">Membrane</keyword>
<dbReference type="AlphaFoldDB" id="A0A022S3L0"/>
<dbReference type="EMBL" id="KI630171">
    <property type="protein sequence ID" value="EYU45880.1"/>
    <property type="molecule type" value="Genomic_DNA"/>
</dbReference>
<evidence type="ECO:0000313" key="10">
    <source>
        <dbReference type="Proteomes" id="UP000030748"/>
    </source>
</evidence>
<accession>A0A022S3L0</accession>
<feature type="compositionally biased region" description="Low complexity" evidence="8">
    <location>
        <begin position="234"/>
        <end position="255"/>
    </location>
</feature>
<keyword evidence="4" id="KW-0813">Transport</keyword>
<dbReference type="OrthoDB" id="680041at2759"/>
<keyword evidence="7" id="KW-0927">Auxin signaling pathway</keyword>
<proteinExistence type="inferred from homology"/>
<evidence type="ECO:0000256" key="8">
    <source>
        <dbReference type="SAM" id="MobiDB-lite"/>
    </source>
</evidence>
<organism evidence="9 10">
    <name type="scientific">Erythranthe guttata</name>
    <name type="common">Yellow monkey flower</name>
    <name type="synonym">Mimulus guttatus</name>
    <dbReference type="NCBI Taxonomy" id="4155"/>
    <lineage>
        <taxon>Eukaryota</taxon>
        <taxon>Viridiplantae</taxon>
        <taxon>Streptophyta</taxon>
        <taxon>Embryophyta</taxon>
        <taxon>Tracheophyta</taxon>
        <taxon>Spermatophyta</taxon>
        <taxon>Magnoliopsida</taxon>
        <taxon>eudicotyledons</taxon>
        <taxon>Gunneridae</taxon>
        <taxon>Pentapetalae</taxon>
        <taxon>asterids</taxon>
        <taxon>lamiids</taxon>
        <taxon>Lamiales</taxon>
        <taxon>Phrymaceae</taxon>
        <taxon>Erythranthe</taxon>
    </lineage>
</organism>
<feature type="region of interest" description="Disordered" evidence="8">
    <location>
        <begin position="100"/>
        <end position="153"/>
    </location>
</feature>
<name>A0A022S3L0_ERYGU</name>
<comment type="function">
    <text evidence="1">Involved in auxin transport. Regulator of the auxin signaling pathway.</text>
</comment>
<dbReference type="Proteomes" id="UP000030748">
    <property type="component" value="Unassembled WGS sequence"/>
</dbReference>
<dbReference type="PANTHER" id="PTHR33541">
    <property type="entry name" value="PROTEIN BIG GRAIN 1-LIKE A-RELATED"/>
    <property type="match status" value="1"/>
</dbReference>
<evidence type="ECO:0000256" key="4">
    <source>
        <dbReference type="ARBA" id="ARBA00022448"/>
    </source>
</evidence>
<feature type="region of interest" description="Disordered" evidence="8">
    <location>
        <begin position="213"/>
        <end position="273"/>
    </location>
</feature>
<keyword evidence="10" id="KW-1185">Reference proteome</keyword>
<gene>
    <name evidence="9" type="ORF">MIMGU_mgv1a026119mg</name>
</gene>
<evidence type="ECO:0000256" key="7">
    <source>
        <dbReference type="ARBA" id="ARBA00023294"/>
    </source>
</evidence>
<feature type="compositionally biased region" description="Low complexity" evidence="8">
    <location>
        <begin position="10"/>
        <end position="23"/>
    </location>
</feature>
<dbReference type="GO" id="GO:0005886">
    <property type="term" value="C:plasma membrane"/>
    <property type="evidence" value="ECO:0007669"/>
    <property type="project" value="UniProtKB-SubCell"/>
</dbReference>
<dbReference type="PANTHER" id="PTHR33541:SF28">
    <property type="entry name" value="PROTEIN BIG GRAIN 1-LIKE A"/>
    <property type="match status" value="1"/>
</dbReference>
<feature type="compositionally biased region" description="Gly residues" evidence="8">
    <location>
        <begin position="117"/>
        <end position="128"/>
    </location>
</feature>
<evidence type="ECO:0000256" key="1">
    <source>
        <dbReference type="ARBA" id="ARBA00002281"/>
    </source>
</evidence>
<dbReference type="GO" id="GO:0009734">
    <property type="term" value="P:auxin-activated signaling pathway"/>
    <property type="evidence" value="ECO:0007669"/>
    <property type="project" value="UniProtKB-KW"/>
</dbReference>
<evidence type="ECO:0000256" key="2">
    <source>
        <dbReference type="ARBA" id="ARBA00004236"/>
    </source>
</evidence>
<comment type="subcellular location">
    <subcellularLocation>
        <location evidence="2">Cell membrane</location>
    </subcellularLocation>
</comment>
<sequence length="372" mass="40454">MVDRRESNISHTQFTHSSSHFGGYSSSSSNSCPSFSSVLLDEIYRSIDRPEEEMHTITKKSDGHANVRPAYIKSDELGIPANDYYQRACMVEKRMEANKTRKIRHGSSSASSWDSLGGSGGGGGGGGFFSSSEAESFRSQKFGGGGEINTDPEVIISPRDRRGFEDRMGQKSKTKLRALRIYGDLKKMKQPISPGRKLAGFLNSLFTAGNLGLKKKQTGTPTIPGGENSPTLKSTNYPSTSSSASSFSRSCLSGKMPPPPSGKSSGGGRSRKVSFFPMSAISDDEDFPNNNNNVSIMKTAIDEEIMAHMMKKNRRVGEAARDFLVNNYQKKTETEEEEEEEDAASCGSSDLFELDIFGALDNGEIHTRVAGL</sequence>
<evidence type="ECO:0000256" key="6">
    <source>
        <dbReference type="ARBA" id="ARBA00023136"/>
    </source>
</evidence>
<dbReference type="KEGG" id="egt:105955882"/>
<keyword evidence="5" id="KW-1003">Cell membrane</keyword>
<dbReference type="STRING" id="4155.A0A022S3L0"/>